<name>A0A371J581_9FIRM</name>
<dbReference type="OrthoDB" id="89044at2"/>
<reference evidence="2 3" key="1">
    <citation type="journal article" date="2017" name="Genome Announc.">
        <title>Draft Genome Sequence of Romboutsia weinsteinii sp. nov. Strain CCRI-19649(T) Isolated from Surface Water.</title>
        <authorList>
            <person name="Maheux A.F."/>
            <person name="Boudreau D.K."/>
            <person name="Berube E."/>
            <person name="Boissinot M."/>
            <person name="Cantin P."/>
            <person name="Raymond F."/>
            <person name="Corbeil J."/>
            <person name="Omar R.F."/>
            <person name="Bergeron M.G."/>
        </authorList>
    </citation>
    <scope>NUCLEOTIDE SEQUENCE [LARGE SCALE GENOMIC DNA]</scope>
    <source>
        <strain evidence="2 3">CCRI-19649</strain>
    </source>
</reference>
<sequence>MLDMLHSVLDESGLKSMFEVKQIDDLRENPNPEVCYRVKSNIYRIRSFELFKMDSNLRFRVLLSKYVDETLLNALNELNNVVSKATRYIHFQANTLDEFVDITKSIKSVLLNDDIINNCKKSAPRAKTSQFEGLDLPDVDTSQDDVLGQTFTWRDIISIWEDNSEENQLNKTLSQNGIYIQRSKDGRSRYIGSAYGEGGIIARWMRHLNSNGDAQHLNLFILENGYNEIVFSVIEFYHGEDIIKRETQWKNILGTLNAGSYNGIQLNKN</sequence>
<dbReference type="RefSeq" id="WP_116041362.1">
    <property type="nucleotide sequence ID" value="NZ_NOJY02000010.1"/>
</dbReference>
<dbReference type="PROSITE" id="PS50164">
    <property type="entry name" value="GIY_YIG"/>
    <property type="match status" value="1"/>
</dbReference>
<dbReference type="InterPro" id="IPR000305">
    <property type="entry name" value="GIY-YIG_endonuc"/>
</dbReference>
<evidence type="ECO:0000313" key="2">
    <source>
        <dbReference type="EMBL" id="RDY27919.1"/>
    </source>
</evidence>
<comment type="caution">
    <text evidence="2">The sequence shown here is derived from an EMBL/GenBank/DDBJ whole genome shotgun (WGS) entry which is preliminary data.</text>
</comment>
<dbReference type="SUPFAM" id="SSF82771">
    <property type="entry name" value="GIY-YIG endonuclease"/>
    <property type="match status" value="1"/>
</dbReference>
<gene>
    <name evidence="2" type="ORF">CHL78_007910</name>
</gene>
<accession>A0A371J581</accession>
<feature type="domain" description="GIY-YIG" evidence="1">
    <location>
        <begin position="174"/>
        <end position="263"/>
    </location>
</feature>
<dbReference type="AlphaFoldDB" id="A0A371J581"/>
<organism evidence="2 3">
    <name type="scientific">Romboutsia weinsteinii</name>
    <dbReference type="NCBI Taxonomy" id="2020949"/>
    <lineage>
        <taxon>Bacteria</taxon>
        <taxon>Bacillati</taxon>
        <taxon>Bacillota</taxon>
        <taxon>Clostridia</taxon>
        <taxon>Peptostreptococcales</taxon>
        <taxon>Peptostreptococcaceae</taxon>
        <taxon>Romboutsia</taxon>
    </lineage>
</organism>
<dbReference type="EMBL" id="NOJY02000010">
    <property type="protein sequence ID" value="RDY27919.1"/>
    <property type="molecule type" value="Genomic_DNA"/>
</dbReference>
<dbReference type="Proteomes" id="UP000215694">
    <property type="component" value="Unassembled WGS sequence"/>
</dbReference>
<evidence type="ECO:0000313" key="3">
    <source>
        <dbReference type="Proteomes" id="UP000215694"/>
    </source>
</evidence>
<keyword evidence="3" id="KW-1185">Reference proteome</keyword>
<proteinExistence type="predicted"/>
<dbReference type="InterPro" id="IPR035901">
    <property type="entry name" value="GIY-YIG_endonuc_sf"/>
</dbReference>
<protein>
    <recommendedName>
        <fullName evidence="1">GIY-YIG domain-containing protein</fullName>
    </recommendedName>
</protein>
<evidence type="ECO:0000259" key="1">
    <source>
        <dbReference type="PROSITE" id="PS50164"/>
    </source>
</evidence>
<dbReference type="Pfam" id="PF01541">
    <property type="entry name" value="GIY-YIG"/>
    <property type="match status" value="1"/>
</dbReference>
<dbReference type="Gene3D" id="3.40.1440.10">
    <property type="entry name" value="GIY-YIG endonuclease"/>
    <property type="match status" value="1"/>
</dbReference>